<dbReference type="EMBL" id="FQWF01000009">
    <property type="protein sequence ID" value="SHG74676.1"/>
    <property type="molecule type" value="Genomic_DNA"/>
</dbReference>
<accession>A0A1M5MBN9</accession>
<proteinExistence type="predicted"/>
<evidence type="ECO:0008006" key="3">
    <source>
        <dbReference type="Google" id="ProtNLM"/>
    </source>
</evidence>
<dbReference type="STRING" id="229205.SAMN05444372_109120"/>
<evidence type="ECO:0000313" key="2">
    <source>
        <dbReference type="Proteomes" id="UP000184020"/>
    </source>
</evidence>
<evidence type="ECO:0000313" key="1">
    <source>
        <dbReference type="EMBL" id="SHG74676.1"/>
    </source>
</evidence>
<dbReference type="Gene3D" id="3.30.2310.20">
    <property type="entry name" value="RelE-like"/>
    <property type="match status" value="1"/>
</dbReference>
<reference evidence="2" key="1">
    <citation type="submission" date="2016-11" db="EMBL/GenBank/DDBJ databases">
        <authorList>
            <person name="Varghese N."/>
            <person name="Submissions S."/>
        </authorList>
    </citation>
    <scope>NUCLEOTIDE SEQUENCE [LARGE SCALE GENOMIC DNA]</scope>
    <source>
        <strain evidence="2">DSM 17659</strain>
    </source>
</reference>
<dbReference type="InterPro" id="IPR035093">
    <property type="entry name" value="RelE/ParE_toxin_dom_sf"/>
</dbReference>
<name>A0A1M5MBN9_9FLAO</name>
<dbReference type="Proteomes" id="UP000184020">
    <property type="component" value="Unassembled WGS sequence"/>
</dbReference>
<dbReference type="AlphaFoldDB" id="A0A1M5MBN9"/>
<sequence length="113" mass="13995">MILSWKKQKKDIQNILKMKIEWTLVSKDDYWNNIEYLESRWSETEVLNFINEVDHSLNLLLKNNIIFKESDYKNVYKLVIIKQITMYYSIENETIYLLRFWNNYQDLNTFKLK</sequence>
<protein>
    <recommendedName>
        <fullName evidence="3">Plasmid stabilization system protein ParE</fullName>
    </recommendedName>
</protein>
<keyword evidence="2" id="KW-1185">Reference proteome</keyword>
<gene>
    <name evidence="1" type="ORF">SAMN05444372_109120</name>
</gene>
<organism evidence="1 2">
    <name type="scientific">Flavobacterium micromati</name>
    <dbReference type="NCBI Taxonomy" id="229205"/>
    <lineage>
        <taxon>Bacteria</taxon>
        <taxon>Pseudomonadati</taxon>
        <taxon>Bacteroidota</taxon>
        <taxon>Flavobacteriia</taxon>
        <taxon>Flavobacteriales</taxon>
        <taxon>Flavobacteriaceae</taxon>
        <taxon>Flavobacterium</taxon>
    </lineage>
</organism>